<name>A0ABR0D4Q2_9LAMI</name>
<keyword evidence="6" id="KW-1185">Reference proteome</keyword>
<evidence type="ECO:0000259" key="4">
    <source>
        <dbReference type="PROSITE" id="PS01031"/>
    </source>
</evidence>
<dbReference type="Gene3D" id="2.60.40.790">
    <property type="match status" value="1"/>
</dbReference>
<sequence>MSSIGPWHGGGRRGGGEGWDFGSPFSSDLWNPWDFGGGGGMIRGGRGRGDDTGDDVTALAHAHVDWRETDKAHIFRVDLPGVTKENLKVQVEDNNILQISGERVVEKEDDNDKWHRVERRRGSFSRRFQLPENVNVDAIKCGLEHGVLTVDVPKKEVQEEEKKNVRYIDIA</sequence>
<dbReference type="Pfam" id="PF00011">
    <property type="entry name" value="HSP20"/>
    <property type="match status" value="1"/>
</dbReference>
<reference evidence="5 6" key="1">
    <citation type="journal article" date="2023" name="bioRxiv">
        <title>Genome report: Whole genome sequence and annotation of Penstemon davidsonii.</title>
        <authorList>
            <person name="Ostevik K.L."/>
            <person name="Alabady M."/>
            <person name="Zhang M."/>
            <person name="Rausher M.D."/>
        </authorList>
    </citation>
    <scope>NUCLEOTIDE SEQUENCE [LARGE SCALE GENOMIC DNA]</scope>
    <source>
        <strain evidence="5">DNT005</strain>
        <tissue evidence="5">Whole leaf</tissue>
    </source>
</reference>
<accession>A0ABR0D4Q2</accession>
<comment type="caution">
    <text evidence="5">The sequence shown here is derived from an EMBL/GenBank/DDBJ whole genome shotgun (WGS) entry which is preliminary data.</text>
</comment>
<organism evidence="5 6">
    <name type="scientific">Penstemon davidsonii</name>
    <dbReference type="NCBI Taxonomy" id="160366"/>
    <lineage>
        <taxon>Eukaryota</taxon>
        <taxon>Viridiplantae</taxon>
        <taxon>Streptophyta</taxon>
        <taxon>Embryophyta</taxon>
        <taxon>Tracheophyta</taxon>
        <taxon>Spermatophyta</taxon>
        <taxon>Magnoliopsida</taxon>
        <taxon>eudicotyledons</taxon>
        <taxon>Gunneridae</taxon>
        <taxon>Pentapetalae</taxon>
        <taxon>asterids</taxon>
        <taxon>lamiids</taxon>
        <taxon>Lamiales</taxon>
        <taxon>Plantaginaceae</taxon>
        <taxon>Cheloneae</taxon>
        <taxon>Penstemon</taxon>
    </lineage>
</organism>
<dbReference type="PROSITE" id="PS01031">
    <property type="entry name" value="SHSP"/>
    <property type="match status" value="1"/>
</dbReference>
<dbReference type="PANTHER" id="PTHR11527">
    <property type="entry name" value="HEAT-SHOCK PROTEIN 20 FAMILY MEMBER"/>
    <property type="match status" value="1"/>
</dbReference>
<dbReference type="EMBL" id="JAYDYQ010002534">
    <property type="protein sequence ID" value="KAK4483970.1"/>
    <property type="molecule type" value="Genomic_DNA"/>
</dbReference>
<evidence type="ECO:0000313" key="6">
    <source>
        <dbReference type="Proteomes" id="UP001291926"/>
    </source>
</evidence>
<evidence type="ECO:0000313" key="5">
    <source>
        <dbReference type="EMBL" id="KAK4483970.1"/>
    </source>
</evidence>
<keyword evidence="1" id="KW-0346">Stress response</keyword>
<feature type="domain" description="SHSP" evidence="4">
    <location>
        <begin position="55"/>
        <end position="171"/>
    </location>
</feature>
<dbReference type="InterPro" id="IPR031107">
    <property type="entry name" value="Small_HSP"/>
</dbReference>
<comment type="similarity">
    <text evidence="2 3">Belongs to the small heat shock protein (HSP20) family.</text>
</comment>
<dbReference type="InterPro" id="IPR008978">
    <property type="entry name" value="HSP20-like_chaperone"/>
</dbReference>
<dbReference type="InterPro" id="IPR002068">
    <property type="entry name" value="A-crystallin/Hsp20_dom"/>
</dbReference>
<evidence type="ECO:0000256" key="2">
    <source>
        <dbReference type="PROSITE-ProRule" id="PRU00285"/>
    </source>
</evidence>
<evidence type="ECO:0000256" key="1">
    <source>
        <dbReference type="ARBA" id="ARBA00023016"/>
    </source>
</evidence>
<protein>
    <recommendedName>
        <fullName evidence="4">SHSP domain-containing protein</fullName>
    </recommendedName>
</protein>
<gene>
    <name evidence="5" type="ORF">RD792_011181</name>
</gene>
<dbReference type="Proteomes" id="UP001291926">
    <property type="component" value="Unassembled WGS sequence"/>
</dbReference>
<dbReference type="SUPFAM" id="SSF49764">
    <property type="entry name" value="HSP20-like chaperones"/>
    <property type="match status" value="1"/>
</dbReference>
<evidence type="ECO:0000256" key="3">
    <source>
        <dbReference type="RuleBase" id="RU003616"/>
    </source>
</evidence>
<proteinExistence type="inferred from homology"/>